<organism evidence="2">
    <name type="scientific">Solibacter usitatus (strain Ellin6076)</name>
    <dbReference type="NCBI Taxonomy" id="234267"/>
    <lineage>
        <taxon>Bacteria</taxon>
        <taxon>Pseudomonadati</taxon>
        <taxon>Acidobacteriota</taxon>
        <taxon>Terriglobia</taxon>
        <taxon>Bryobacterales</taxon>
        <taxon>Solibacteraceae</taxon>
        <taxon>Candidatus Solibacter</taxon>
    </lineage>
</organism>
<evidence type="ECO:0000313" key="2">
    <source>
        <dbReference type="EMBL" id="ABJ88410.1"/>
    </source>
</evidence>
<sequence length="170" mass="18174">MRKRQGRRGSVLVEFSLAGIASICLLITTVSLGIGMWNYHTLAYAVHESTRYAAVKGHNCTLPGNTCSVTVGTIAQRFASVGVGLPPDQVNVTLTTQSGAVTSCVPLSNCYTNTATWPPSSNSDNKVGNNITISAAYQFRSVMLFFWPGKGSQKVGTIWLPATSTQPILF</sequence>
<feature type="transmembrane region" description="Helical" evidence="1">
    <location>
        <begin position="12"/>
        <end position="37"/>
    </location>
</feature>
<dbReference type="InParanoid" id="Q01PL0"/>
<dbReference type="OrthoDB" id="121519at2"/>
<evidence type="ECO:0000256" key="1">
    <source>
        <dbReference type="SAM" id="Phobius"/>
    </source>
</evidence>
<gene>
    <name evidence="2" type="ordered locus">Acid_7502</name>
</gene>
<proteinExistence type="predicted"/>
<reference evidence="2" key="1">
    <citation type="submission" date="2006-10" db="EMBL/GenBank/DDBJ databases">
        <title>Complete sequence of Solibacter usitatus Ellin6076.</title>
        <authorList>
            <consortium name="US DOE Joint Genome Institute"/>
            <person name="Copeland A."/>
            <person name="Lucas S."/>
            <person name="Lapidus A."/>
            <person name="Barry K."/>
            <person name="Detter J.C."/>
            <person name="Glavina del Rio T."/>
            <person name="Hammon N."/>
            <person name="Israni S."/>
            <person name="Dalin E."/>
            <person name="Tice H."/>
            <person name="Pitluck S."/>
            <person name="Thompson L.S."/>
            <person name="Brettin T."/>
            <person name="Bruce D."/>
            <person name="Han C."/>
            <person name="Tapia R."/>
            <person name="Gilna P."/>
            <person name="Schmutz J."/>
            <person name="Larimer F."/>
            <person name="Land M."/>
            <person name="Hauser L."/>
            <person name="Kyrpides N."/>
            <person name="Mikhailova N."/>
            <person name="Janssen P.H."/>
            <person name="Kuske C.R."/>
            <person name="Richardson P."/>
        </authorList>
    </citation>
    <scope>NUCLEOTIDE SEQUENCE</scope>
    <source>
        <strain evidence="2">Ellin6076</strain>
    </source>
</reference>
<dbReference type="STRING" id="234267.Acid_7502"/>
<dbReference type="AlphaFoldDB" id="Q01PL0"/>
<keyword evidence="1" id="KW-1133">Transmembrane helix</keyword>
<dbReference type="HOGENOM" id="CLU_1516964_0_0_0"/>
<evidence type="ECO:0008006" key="3">
    <source>
        <dbReference type="Google" id="ProtNLM"/>
    </source>
</evidence>
<dbReference type="KEGG" id="sus:Acid_7502"/>
<name>Q01PL0_SOLUE</name>
<dbReference type="EMBL" id="CP000473">
    <property type="protein sequence ID" value="ABJ88410.1"/>
    <property type="molecule type" value="Genomic_DNA"/>
</dbReference>
<keyword evidence="1" id="KW-0812">Transmembrane</keyword>
<keyword evidence="1" id="KW-0472">Membrane</keyword>
<protein>
    <recommendedName>
        <fullName evidence="3">TadE family protein</fullName>
    </recommendedName>
</protein>
<accession>Q01PL0</accession>